<accession>A0ABT7LQH9</accession>
<evidence type="ECO:0000256" key="1">
    <source>
        <dbReference type="ARBA" id="ARBA00010243"/>
    </source>
</evidence>
<organism evidence="8 9">
    <name type="scientific">Streptococcus raffinosi</name>
    <dbReference type="NCBI Taxonomy" id="3053355"/>
    <lineage>
        <taxon>Bacteria</taxon>
        <taxon>Bacillati</taxon>
        <taxon>Bacillota</taxon>
        <taxon>Bacilli</taxon>
        <taxon>Lactobacillales</taxon>
        <taxon>Streptococcaceae</taxon>
        <taxon>Streptococcus</taxon>
    </lineage>
</organism>
<dbReference type="EMBL" id="JASUZV010000002">
    <property type="protein sequence ID" value="MDL5042906.1"/>
    <property type="molecule type" value="Genomic_DNA"/>
</dbReference>
<evidence type="ECO:0000256" key="4">
    <source>
        <dbReference type="ARBA" id="ARBA00022801"/>
    </source>
</evidence>
<dbReference type="InterPro" id="IPR020891">
    <property type="entry name" value="UPF0758_CS"/>
</dbReference>
<dbReference type="PANTHER" id="PTHR30471">
    <property type="entry name" value="DNA REPAIR PROTEIN RADC"/>
    <property type="match status" value="1"/>
</dbReference>
<sequence length="393" mass="44700">MSLYDYFGVATPQELYDLITNDDPRVDDLQNFLTYAKQEISYESPKVFNYEALFKLVNSEQLIPRENEAYIIGFSTQRSPTYYAKISGDMSEKEVLNIAFKADIKSYAIVDHPNIFSQDQDGVIRDIDCNIGLIRGVYGNTARDCLDRISIYGEEGILPLRMYSHEAETYEPVDFMGYDHTADYKEFIIGNDSIYDLPEELTAASELSDFVGYYVTKELEGLNVYYDEQKIESLLCMKATMNRQEVFTVITYDDQLNINGIKDMFMGAYSNTVVDLAFVMDQVNKGQNKGFIVSHNHPSGGLRASKADIETTRALGRLGELFEKRLYDHYIASSRGVTSLAQESTIGRAPRARFLAMAKEREVDKYLLKLADTLEKQSAKLQDSPKKKQGRSI</sequence>
<evidence type="ECO:0000256" key="2">
    <source>
        <dbReference type="ARBA" id="ARBA00022670"/>
    </source>
</evidence>
<gene>
    <name evidence="8" type="ORF">QRD39_02125</name>
</gene>
<keyword evidence="2" id="KW-0645">Protease</keyword>
<dbReference type="PROSITE" id="PS50249">
    <property type="entry name" value="MPN"/>
    <property type="match status" value="1"/>
</dbReference>
<name>A0ABT7LQH9_9STRE</name>
<dbReference type="InterPro" id="IPR025657">
    <property type="entry name" value="RadC_JAB"/>
</dbReference>
<evidence type="ECO:0000313" key="8">
    <source>
        <dbReference type="EMBL" id="MDL5042906.1"/>
    </source>
</evidence>
<dbReference type="Proteomes" id="UP001529255">
    <property type="component" value="Unassembled WGS sequence"/>
</dbReference>
<keyword evidence="3" id="KW-0479">Metal-binding</keyword>
<evidence type="ECO:0000256" key="6">
    <source>
        <dbReference type="ARBA" id="ARBA00023049"/>
    </source>
</evidence>
<feature type="domain" description="MPN" evidence="7">
    <location>
        <begin position="224"/>
        <end position="346"/>
    </location>
</feature>
<keyword evidence="9" id="KW-1185">Reference proteome</keyword>
<dbReference type="RefSeq" id="WP_285955496.1">
    <property type="nucleotide sequence ID" value="NZ_JASUZV010000002.1"/>
</dbReference>
<keyword evidence="5" id="KW-0862">Zinc</keyword>
<evidence type="ECO:0000259" key="7">
    <source>
        <dbReference type="PROSITE" id="PS50249"/>
    </source>
</evidence>
<comment type="caution">
    <text evidence="8">The sequence shown here is derived from an EMBL/GenBank/DDBJ whole genome shotgun (WGS) entry which is preliminary data.</text>
</comment>
<evidence type="ECO:0000256" key="3">
    <source>
        <dbReference type="ARBA" id="ARBA00022723"/>
    </source>
</evidence>
<evidence type="ECO:0000313" key="9">
    <source>
        <dbReference type="Proteomes" id="UP001529255"/>
    </source>
</evidence>
<keyword evidence="4" id="KW-0378">Hydrolase</keyword>
<dbReference type="Gene3D" id="3.40.140.10">
    <property type="entry name" value="Cytidine Deaminase, domain 2"/>
    <property type="match status" value="1"/>
</dbReference>
<comment type="similarity">
    <text evidence="1">Belongs to the UPF0758 family.</text>
</comment>
<proteinExistence type="inferred from homology"/>
<dbReference type="Pfam" id="PF04002">
    <property type="entry name" value="RadC"/>
    <property type="match status" value="1"/>
</dbReference>
<dbReference type="InterPro" id="IPR037518">
    <property type="entry name" value="MPN"/>
</dbReference>
<protein>
    <submittedName>
        <fullName evidence="8">JAB domain-containing protein</fullName>
    </submittedName>
</protein>
<evidence type="ECO:0000256" key="5">
    <source>
        <dbReference type="ARBA" id="ARBA00022833"/>
    </source>
</evidence>
<dbReference type="InterPro" id="IPR001405">
    <property type="entry name" value="UPF0758"/>
</dbReference>
<reference evidence="8 9" key="1">
    <citation type="submission" date="2023-06" db="EMBL/GenBank/DDBJ databases">
        <title>A potential novel species of Streptococcus isolated from human milk sample.</title>
        <authorList>
            <person name="Nguyen H.V."/>
            <person name="Trinh A.T.V."/>
            <person name="Hoang A.T.L."/>
            <person name="Bui L.N.H."/>
            <person name="Tran Q.T.L."/>
            <person name="Trinh T."/>
        </authorList>
    </citation>
    <scope>NUCLEOTIDE SEQUENCE [LARGE SCALE GENOMIC DNA]</scope>
    <source>
        <strain evidence="8 9">VTCC 12812</strain>
    </source>
</reference>
<keyword evidence="6" id="KW-0482">Metalloprotease</keyword>
<dbReference type="PROSITE" id="PS01302">
    <property type="entry name" value="UPF0758"/>
    <property type="match status" value="1"/>
</dbReference>
<dbReference type="PANTHER" id="PTHR30471:SF3">
    <property type="entry name" value="UPF0758 PROTEIN YEES-RELATED"/>
    <property type="match status" value="1"/>
</dbReference>